<evidence type="ECO:0000259" key="2">
    <source>
        <dbReference type="Pfam" id="PF13439"/>
    </source>
</evidence>
<dbReference type="PATRIC" id="fig|1339314.3.peg.3692"/>
<dbReference type="InterPro" id="IPR050194">
    <property type="entry name" value="Glycosyltransferase_grp1"/>
</dbReference>
<dbReference type="SUPFAM" id="SSF53756">
    <property type="entry name" value="UDP-Glycosyltransferase/glycogen phosphorylase"/>
    <property type="match status" value="1"/>
</dbReference>
<name>A0A016AKR3_BACFG</name>
<organism evidence="3 4">
    <name type="scientific">Bacteroides fragilis str. 3976T8</name>
    <dbReference type="NCBI Taxonomy" id="1339314"/>
    <lineage>
        <taxon>Bacteria</taxon>
        <taxon>Pseudomonadati</taxon>
        <taxon>Bacteroidota</taxon>
        <taxon>Bacteroidia</taxon>
        <taxon>Bacteroidales</taxon>
        <taxon>Bacteroidaceae</taxon>
        <taxon>Bacteroides</taxon>
    </lineage>
</organism>
<evidence type="ECO:0000259" key="1">
    <source>
        <dbReference type="Pfam" id="PF00534"/>
    </source>
</evidence>
<evidence type="ECO:0000313" key="3">
    <source>
        <dbReference type="EMBL" id="EXZ71980.1"/>
    </source>
</evidence>
<dbReference type="Pfam" id="PF00534">
    <property type="entry name" value="Glycos_transf_1"/>
    <property type="match status" value="1"/>
</dbReference>
<dbReference type="InterPro" id="IPR001296">
    <property type="entry name" value="Glyco_trans_1"/>
</dbReference>
<dbReference type="AlphaFoldDB" id="A0A016AKR3"/>
<dbReference type="PANTHER" id="PTHR45947:SF3">
    <property type="entry name" value="SULFOQUINOVOSYL TRANSFERASE SQD2"/>
    <property type="match status" value="1"/>
</dbReference>
<gene>
    <name evidence="3" type="ORF">M123_3541</name>
</gene>
<dbReference type="PANTHER" id="PTHR45947">
    <property type="entry name" value="SULFOQUINOVOSYL TRANSFERASE SQD2"/>
    <property type="match status" value="1"/>
</dbReference>
<dbReference type="Gene3D" id="3.40.50.2000">
    <property type="entry name" value="Glycogen Phosphorylase B"/>
    <property type="match status" value="2"/>
</dbReference>
<dbReference type="EMBL" id="JGDS01000062">
    <property type="protein sequence ID" value="EXZ71980.1"/>
    <property type="molecule type" value="Genomic_DNA"/>
</dbReference>
<keyword evidence="3" id="KW-0808">Transferase</keyword>
<feature type="domain" description="Glycosyltransferase subfamily 4-like N-terminal" evidence="2">
    <location>
        <begin position="13"/>
        <end position="170"/>
    </location>
</feature>
<reference evidence="3 4" key="1">
    <citation type="submission" date="2014-02" db="EMBL/GenBank/DDBJ databases">
        <authorList>
            <person name="Sears C."/>
            <person name="Carroll K."/>
            <person name="Sack B.R."/>
            <person name="Qadri F."/>
            <person name="Myers L.L."/>
            <person name="Chung G.-T."/>
            <person name="Escheverria P."/>
            <person name="Fraser C.M."/>
            <person name="Sadzewicz L."/>
            <person name="Shefchek K.A."/>
            <person name="Tallon L."/>
            <person name="Das S.P."/>
            <person name="Daugherty S."/>
            <person name="Mongodin E.F."/>
        </authorList>
    </citation>
    <scope>NUCLEOTIDE SEQUENCE [LARGE SCALE GENOMIC DNA]</scope>
    <source>
        <strain evidence="3 4">3976T8</strain>
    </source>
</reference>
<proteinExistence type="predicted"/>
<accession>A0A016AKR3</accession>
<comment type="caution">
    <text evidence="3">The sequence shown here is derived from an EMBL/GenBank/DDBJ whole genome shotgun (WGS) entry which is preliminary data.</text>
</comment>
<evidence type="ECO:0000313" key="4">
    <source>
        <dbReference type="Proteomes" id="UP000020938"/>
    </source>
</evidence>
<feature type="domain" description="Glycosyl transferase family 1" evidence="1">
    <location>
        <begin position="182"/>
        <end position="295"/>
    </location>
</feature>
<protein>
    <submittedName>
        <fullName evidence="3">Glycosyl transferases group 1 family protein</fullName>
    </submittedName>
</protein>
<dbReference type="InterPro" id="IPR028098">
    <property type="entry name" value="Glyco_trans_4-like_N"/>
</dbReference>
<dbReference type="RefSeq" id="WP_032598745.1">
    <property type="nucleotide sequence ID" value="NZ_JGDS01000062.1"/>
</dbReference>
<dbReference type="Proteomes" id="UP000020938">
    <property type="component" value="Unassembled WGS sequence"/>
</dbReference>
<dbReference type="Pfam" id="PF13439">
    <property type="entry name" value="Glyco_transf_4"/>
    <property type="match status" value="1"/>
</dbReference>
<dbReference type="GO" id="GO:0016758">
    <property type="term" value="F:hexosyltransferase activity"/>
    <property type="evidence" value="ECO:0007669"/>
    <property type="project" value="TreeGrafter"/>
</dbReference>
<sequence>MIKILQIVPTLGYGGVAQFLLNYYKQMDKNEIRFDFITHGSVEAFHQELIDGGSQIFYFKSIGKEGLKYYLKQLKDVFENNTYDIVHTHDGHLVGLTAFFCRRYFKGKIICHAHTTLCVNPKHRYFMPVFRWLARHNSDKLLGCGVLACRYIFGKGSQFKVIHNAVDVDRFQQVHKEDALALREQLGIPKNAFIIGHVGLFSPPKNHFFLIRIFEKIYHLHKNAHLVLVGGGELQEDVKQECKKMGIEKRIHFVGKQSNIPLYMYIFNVFALPSRWEGLPVVGVEAQAAGLHCVMAEAIDHDVDAGLGMVDFLPTTDEALDKWQTTLMKGYASPCRKDIDIAMNAAGYEIRGSVNSLVNVYKDIVK</sequence>